<feature type="compositionally biased region" description="Polar residues" evidence="1">
    <location>
        <begin position="592"/>
        <end position="602"/>
    </location>
</feature>
<feature type="compositionally biased region" description="Basic and acidic residues" evidence="1">
    <location>
        <begin position="955"/>
        <end position="964"/>
    </location>
</feature>
<evidence type="ECO:0000313" key="3">
    <source>
        <dbReference type="Proteomes" id="UP001159364"/>
    </source>
</evidence>
<name>A0AAV8SKL1_9ROSI</name>
<dbReference type="EMBL" id="JAIWQS010000010">
    <property type="protein sequence ID" value="KAJ8752792.1"/>
    <property type="molecule type" value="Genomic_DNA"/>
</dbReference>
<protein>
    <submittedName>
        <fullName evidence="2">Uncharacterized protein</fullName>
    </submittedName>
</protein>
<keyword evidence="3" id="KW-1185">Reference proteome</keyword>
<dbReference type="Proteomes" id="UP001159364">
    <property type="component" value="Linkage Group LG10"/>
</dbReference>
<dbReference type="PANTHER" id="PTHR34536">
    <property type="entry name" value="DENTIN SIALOPHOSPHOPROTEIN-LIKE PROTEIN"/>
    <property type="match status" value="1"/>
</dbReference>
<feature type="region of interest" description="Disordered" evidence="1">
    <location>
        <begin position="584"/>
        <end position="605"/>
    </location>
</feature>
<feature type="region of interest" description="Disordered" evidence="1">
    <location>
        <begin position="26"/>
        <end position="52"/>
    </location>
</feature>
<evidence type="ECO:0000256" key="1">
    <source>
        <dbReference type="SAM" id="MobiDB-lite"/>
    </source>
</evidence>
<feature type="region of interest" description="Disordered" evidence="1">
    <location>
        <begin position="317"/>
        <end position="349"/>
    </location>
</feature>
<organism evidence="2 3">
    <name type="scientific">Erythroxylum novogranatense</name>
    <dbReference type="NCBI Taxonomy" id="1862640"/>
    <lineage>
        <taxon>Eukaryota</taxon>
        <taxon>Viridiplantae</taxon>
        <taxon>Streptophyta</taxon>
        <taxon>Embryophyta</taxon>
        <taxon>Tracheophyta</taxon>
        <taxon>Spermatophyta</taxon>
        <taxon>Magnoliopsida</taxon>
        <taxon>eudicotyledons</taxon>
        <taxon>Gunneridae</taxon>
        <taxon>Pentapetalae</taxon>
        <taxon>rosids</taxon>
        <taxon>fabids</taxon>
        <taxon>Malpighiales</taxon>
        <taxon>Erythroxylaceae</taxon>
        <taxon>Erythroxylum</taxon>
    </lineage>
</organism>
<dbReference type="PANTHER" id="PTHR34536:SF6">
    <property type="entry name" value="DENTIN SIALOPHOSPHOPROTEIN-LIKE PROTEIN"/>
    <property type="match status" value="1"/>
</dbReference>
<feature type="compositionally biased region" description="Polar residues" evidence="1">
    <location>
        <begin position="321"/>
        <end position="335"/>
    </location>
</feature>
<accession>A0AAV8SKL1</accession>
<proteinExistence type="predicted"/>
<evidence type="ECO:0000313" key="2">
    <source>
        <dbReference type="EMBL" id="KAJ8752792.1"/>
    </source>
</evidence>
<reference evidence="2 3" key="1">
    <citation type="submission" date="2021-09" db="EMBL/GenBank/DDBJ databases">
        <title>Genomic insights and catalytic innovation underlie evolution of tropane alkaloids biosynthesis.</title>
        <authorList>
            <person name="Wang Y.-J."/>
            <person name="Tian T."/>
            <person name="Huang J.-P."/>
            <person name="Huang S.-X."/>
        </authorList>
    </citation>
    <scope>NUCLEOTIDE SEQUENCE [LARGE SCALE GENOMIC DNA]</scope>
    <source>
        <strain evidence="2">KIB-2018</strain>
        <tissue evidence="2">Leaf</tissue>
    </source>
</reference>
<feature type="region of interest" description="Disordered" evidence="1">
    <location>
        <begin position="943"/>
        <end position="964"/>
    </location>
</feature>
<feature type="compositionally biased region" description="Basic and acidic residues" evidence="1">
    <location>
        <begin position="336"/>
        <end position="349"/>
    </location>
</feature>
<sequence length="964" mass="109864">MKTKDLRGTSSFFYYLSDAGIGQGTERLRRTNPRCGNSQGAETKAPRERRRSRRRKKIFDLVFISIAYEARRFLKREKVRRAVEARGSSLAAISLKSIFWRKLKRIVASASMMSTLDLELIEFINPELTWKTVAKRYRSCLRRTRRSIDRKYNMGSELLDDVPNKADATLVSDTEKHGVAVLGCRFGEEIEHGPIKKRRLMAQSTSLTSQCPLPYFEVPELNLNSKAHSRKSDTTPKATDATSMISETNYSQFENVEDFSGIEILAAVACNNSLFKNIDLVEECSLLEEPIQEGAGSSSTSAVVVEETASYPKDKMEAPSVVNNSTSISPTCSARNDTRAKKSESSTDDRLPFDLNNVPCKNVKIDFLVDCSHNVSIHRNGKLQNLGPSDNQQEHKEISQSHPHGLVCSSMHTDEQSSVDMKGLTSCTNRSSTEDHKIEQQLDDDYRNIDLFVSSPSCIIQEPSTSDFADVKTSSKFVKDPSDESNESNSYQTDHVTKVVTGNTSGLQDGYDSQFEDGELRESDPLFCWDDSELEDWGVEQLDYGSEFEEKGFSGLDCGKEMKVVRGPSPGTDNVIRVENSRTVDSRRDDSASTGTRTLNVTTDKDCSSKAGLSVPLSMEELSNVEGPDAIRFKDDIPLQNRDAAGDTSKKLLERDRITYNFCAQSPDKGRFANHPTRYWDADQRYSLSSRSPYCFCPPRPRSAIEGRGWGSDYSEPEDTWFFSCNHRQFMNSSTCDGYEHNMRRFPVIRNYNYTMDTRRLLPVRDFVPTRSKFKRYRQELGRGIREEYNRLIPEETPECPNHLPHWLPKRDRRSISPLSRGQYHYGLARRKSPPRSRCLSPATYALQREQNVDSRCQSRSLVYGSDARAERLKLPFQKRFAATYEDSYKSPTRNRFSSHHSSKWYDERNGALPNYRGRKSPTKMSHESRWFSYARPTLKSDSYNQFSPRRHSRKFSEMGDGGR</sequence>
<gene>
    <name evidence="2" type="ORF">K2173_008527</name>
</gene>
<dbReference type="AlphaFoldDB" id="A0AAV8SKL1"/>
<comment type="caution">
    <text evidence="2">The sequence shown here is derived from an EMBL/GenBank/DDBJ whole genome shotgun (WGS) entry which is preliminary data.</text>
</comment>